<feature type="region of interest" description="Disordered" evidence="1">
    <location>
        <begin position="246"/>
        <end position="268"/>
    </location>
</feature>
<evidence type="ECO:0000313" key="3">
    <source>
        <dbReference type="Proteomes" id="UP001212841"/>
    </source>
</evidence>
<dbReference type="Proteomes" id="UP001212841">
    <property type="component" value="Unassembled WGS sequence"/>
</dbReference>
<dbReference type="EMBL" id="JADGJD010000395">
    <property type="protein sequence ID" value="KAJ3051447.1"/>
    <property type="molecule type" value="Genomic_DNA"/>
</dbReference>
<dbReference type="AlphaFoldDB" id="A0AAD5X4H7"/>
<protein>
    <submittedName>
        <fullName evidence="2">Uncharacterized protein</fullName>
    </submittedName>
</protein>
<evidence type="ECO:0000256" key="1">
    <source>
        <dbReference type="SAM" id="MobiDB-lite"/>
    </source>
</evidence>
<keyword evidence="3" id="KW-1185">Reference proteome</keyword>
<reference evidence="2" key="1">
    <citation type="submission" date="2020-05" db="EMBL/GenBank/DDBJ databases">
        <title>Phylogenomic resolution of chytrid fungi.</title>
        <authorList>
            <person name="Stajich J.E."/>
            <person name="Amses K."/>
            <person name="Simmons R."/>
            <person name="Seto K."/>
            <person name="Myers J."/>
            <person name="Bonds A."/>
            <person name="Quandt C.A."/>
            <person name="Barry K."/>
            <person name="Liu P."/>
            <person name="Grigoriev I."/>
            <person name="Longcore J.E."/>
            <person name="James T.Y."/>
        </authorList>
    </citation>
    <scope>NUCLEOTIDE SEQUENCE</scope>
    <source>
        <strain evidence="2">JEL0318</strain>
    </source>
</reference>
<proteinExistence type="predicted"/>
<comment type="caution">
    <text evidence="2">The sequence shown here is derived from an EMBL/GenBank/DDBJ whole genome shotgun (WGS) entry which is preliminary data.</text>
</comment>
<organism evidence="2 3">
    <name type="scientific">Rhizophlyctis rosea</name>
    <dbReference type="NCBI Taxonomy" id="64517"/>
    <lineage>
        <taxon>Eukaryota</taxon>
        <taxon>Fungi</taxon>
        <taxon>Fungi incertae sedis</taxon>
        <taxon>Chytridiomycota</taxon>
        <taxon>Chytridiomycota incertae sedis</taxon>
        <taxon>Chytridiomycetes</taxon>
        <taxon>Rhizophlyctidales</taxon>
        <taxon>Rhizophlyctidaceae</taxon>
        <taxon>Rhizophlyctis</taxon>
    </lineage>
</organism>
<dbReference type="GO" id="GO:0031146">
    <property type="term" value="P:SCF-dependent proteasomal ubiquitin-dependent protein catabolic process"/>
    <property type="evidence" value="ECO:0007669"/>
    <property type="project" value="TreeGrafter"/>
</dbReference>
<gene>
    <name evidence="2" type="ORF">HK097_007533</name>
</gene>
<sequence>MSNIMDLLKKLTQLVVLHLTMDANTDEIPSALPIIGVAERSRFAKLETLELTLDGYEVVFALARFLEAVRMSTASLKLLRILGHGRHVDPLSEPWRTFETALKEMRNLRHFESSLPVPISIFADTSLTGVRVTDPFLAGTWDALETSTTSLESLLVPCSMPRDTNAFADKVSKFENLRILDLNWIHSLTIMNLETIIEGCQKLEEISMRSFAEENAETIVERLETSPVLKIVDIRDNFNPNPLAFGNGSYPQSSTTSPTKFLRTNTTPLSEPPHWSTLWESYKLTITPNDIHPLLLFPGNSATTLTTLHITIASHFSISDTEFKILAAGAPNIEHFTFISRFGTTITDAGLITVVETWHKTLRVLRLHRFPSVKTSPELAQSFKRCTNLRHLSLSWCGPEKSNVALHHLPQIISSLQRNTFRVLEIVHPHWSVRKTLVDALVRKFGPIASGPLVEGEPAPIASLCSSSIHRISILGPKTSWASPVEEIPRLAAALPWLAELELCLSGSKSAVDGVKRLVVGKFKPRRVRIWNSGEGVVMAPSGLGPRRELLNAVHLQGVVPDEMGIRCDPYIWWG</sequence>
<name>A0AAD5X4H7_9FUNG</name>
<dbReference type="GO" id="GO:0019005">
    <property type="term" value="C:SCF ubiquitin ligase complex"/>
    <property type="evidence" value="ECO:0007669"/>
    <property type="project" value="TreeGrafter"/>
</dbReference>
<dbReference type="Gene3D" id="3.80.10.10">
    <property type="entry name" value="Ribonuclease Inhibitor"/>
    <property type="match status" value="1"/>
</dbReference>
<dbReference type="PANTHER" id="PTHR13318">
    <property type="entry name" value="PARTNER OF PAIRED, ISOFORM B-RELATED"/>
    <property type="match status" value="1"/>
</dbReference>
<dbReference type="InterPro" id="IPR032675">
    <property type="entry name" value="LRR_dom_sf"/>
</dbReference>
<feature type="compositionally biased region" description="Polar residues" evidence="1">
    <location>
        <begin position="249"/>
        <end position="268"/>
    </location>
</feature>
<dbReference type="SUPFAM" id="SSF52047">
    <property type="entry name" value="RNI-like"/>
    <property type="match status" value="1"/>
</dbReference>
<evidence type="ECO:0000313" key="2">
    <source>
        <dbReference type="EMBL" id="KAJ3051447.1"/>
    </source>
</evidence>
<dbReference type="PANTHER" id="PTHR13318:SF190">
    <property type="entry name" value="PARTNER OF PAIRED, ISOFORM B"/>
    <property type="match status" value="1"/>
</dbReference>
<accession>A0AAD5X4H7</accession>